<dbReference type="GO" id="GO:0005524">
    <property type="term" value="F:ATP binding"/>
    <property type="evidence" value="ECO:0007669"/>
    <property type="project" value="UniProtKB-KW"/>
</dbReference>
<reference evidence="7" key="1">
    <citation type="journal article" date="2019" name="Int. J. Syst. Evol. Microbiol.">
        <title>The Global Catalogue of Microorganisms (GCM) 10K type strain sequencing project: providing services to taxonomists for standard genome sequencing and annotation.</title>
        <authorList>
            <consortium name="The Broad Institute Genomics Platform"/>
            <consortium name="The Broad Institute Genome Sequencing Center for Infectious Disease"/>
            <person name="Wu L."/>
            <person name="Ma J."/>
        </authorList>
    </citation>
    <scope>NUCLEOTIDE SEQUENCE [LARGE SCALE GENOMIC DNA]</scope>
    <source>
        <strain evidence="7">CCUG 36916</strain>
    </source>
</reference>
<feature type="domain" description="ABC transporter" evidence="5">
    <location>
        <begin position="42"/>
        <end position="290"/>
    </location>
</feature>
<gene>
    <name evidence="6" type="ORF">ACFQDP_02195</name>
</gene>
<keyword evidence="3 6" id="KW-0067">ATP-binding</keyword>
<evidence type="ECO:0000256" key="4">
    <source>
        <dbReference type="SAM" id="MobiDB-lite"/>
    </source>
</evidence>
<dbReference type="Pfam" id="PF00005">
    <property type="entry name" value="ABC_tran"/>
    <property type="match status" value="1"/>
</dbReference>
<dbReference type="PANTHER" id="PTHR45772:SF1">
    <property type="entry name" value="ABC TRANSPORTER ATP-BINDING PROTEIN"/>
    <property type="match status" value="1"/>
</dbReference>
<dbReference type="Proteomes" id="UP001596237">
    <property type="component" value="Unassembled WGS sequence"/>
</dbReference>
<dbReference type="SUPFAM" id="SSF52540">
    <property type="entry name" value="P-loop containing nucleoside triphosphate hydrolases"/>
    <property type="match status" value="1"/>
</dbReference>
<dbReference type="Gene3D" id="3.40.50.300">
    <property type="entry name" value="P-loop containing nucleotide triphosphate hydrolases"/>
    <property type="match status" value="1"/>
</dbReference>
<dbReference type="InterPro" id="IPR027417">
    <property type="entry name" value="P-loop_NTPase"/>
</dbReference>
<organism evidence="6 7">
    <name type="scientific">Methylorubrum zatmanii</name>
    <dbReference type="NCBI Taxonomy" id="29429"/>
    <lineage>
        <taxon>Bacteria</taxon>
        <taxon>Pseudomonadati</taxon>
        <taxon>Pseudomonadota</taxon>
        <taxon>Alphaproteobacteria</taxon>
        <taxon>Hyphomicrobiales</taxon>
        <taxon>Methylobacteriaceae</taxon>
        <taxon>Methylorubrum</taxon>
    </lineage>
</organism>
<evidence type="ECO:0000256" key="3">
    <source>
        <dbReference type="ARBA" id="ARBA00022840"/>
    </source>
</evidence>
<protein>
    <submittedName>
        <fullName evidence="6">ABC transporter ATP-binding protein</fullName>
    </submittedName>
</protein>
<proteinExistence type="predicted"/>
<dbReference type="InterPro" id="IPR003439">
    <property type="entry name" value="ABC_transporter-like_ATP-bd"/>
</dbReference>
<sequence>MLRAARHALAPPRWRASRRASPLTVARPQPAASAPMPSRPVLAVEGLSLAFGGTVAFDAIDLSVRAREIHAVIGPNGAGKSSLINTISGLYAPRAGRIGIGGHSFTRVPTGRLAALGVARTFQNLALFKGLSVLDNVLSGLAEARRAGLAAQLLGLPAARREARAHRAQALSVIALLELDAHRDRLVGSLPYGLQKRVELARALVARPQLLLLDEPMAGMSATEKAEMSGFILAARRSIGTAIVLIEHDIGVVMRLSDRVTVLDHGRRIATGTPAEVQANPAVIAAYLGLDEDEAADVTVGEAA</sequence>
<accession>A0ABW1WLB2</accession>
<dbReference type="EMBL" id="JBHSTT010000007">
    <property type="protein sequence ID" value="MFC6388172.1"/>
    <property type="molecule type" value="Genomic_DNA"/>
</dbReference>
<name>A0ABW1WLB2_9HYPH</name>
<evidence type="ECO:0000313" key="7">
    <source>
        <dbReference type="Proteomes" id="UP001596237"/>
    </source>
</evidence>
<feature type="region of interest" description="Disordered" evidence="4">
    <location>
        <begin position="1"/>
        <end position="37"/>
    </location>
</feature>
<evidence type="ECO:0000313" key="6">
    <source>
        <dbReference type="EMBL" id="MFC6388172.1"/>
    </source>
</evidence>
<evidence type="ECO:0000256" key="1">
    <source>
        <dbReference type="ARBA" id="ARBA00022448"/>
    </source>
</evidence>
<dbReference type="PANTHER" id="PTHR45772">
    <property type="entry name" value="CONSERVED COMPONENT OF ABC TRANSPORTER FOR NATURAL AMINO ACIDS-RELATED"/>
    <property type="match status" value="1"/>
</dbReference>
<dbReference type="SMART" id="SM00382">
    <property type="entry name" value="AAA"/>
    <property type="match status" value="1"/>
</dbReference>
<evidence type="ECO:0000259" key="5">
    <source>
        <dbReference type="PROSITE" id="PS50893"/>
    </source>
</evidence>
<comment type="caution">
    <text evidence="6">The sequence shown here is derived from an EMBL/GenBank/DDBJ whole genome shotgun (WGS) entry which is preliminary data.</text>
</comment>
<dbReference type="RefSeq" id="WP_192281696.1">
    <property type="nucleotide sequence ID" value="NZ_JBHSTT010000007.1"/>
</dbReference>
<keyword evidence="7" id="KW-1185">Reference proteome</keyword>
<dbReference type="InterPro" id="IPR051120">
    <property type="entry name" value="ABC_AA/LPS_Transport"/>
</dbReference>
<dbReference type="Pfam" id="PF12399">
    <property type="entry name" value="BCA_ABC_TP_C"/>
    <property type="match status" value="1"/>
</dbReference>
<dbReference type="InterPro" id="IPR032823">
    <property type="entry name" value="BCA_ABC_TP_C"/>
</dbReference>
<feature type="compositionally biased region" description="Low complexity" evidence="4">
    <location>
        <begin position="7"/>
        <end position="23"/>
    </location>
</feature>
<dbReference type="InterPro" id="IPR003593">
    <property type="entry name" value="AAA+_ATPase"/>
</dbReference>
<keyword evidence="1" id="KW-0813">Transport</keyword>
<keyword evidence="2" id="KW-0547">Nucleotide-binding</keyword>
<dbReference type="PROSITE" id="PS50893">
    <property type="entry name" value="ABC_TRANSPORTER_2"/>
    <property type="match status" value="1"/>
</dbReference>
<evidence type="ECO:0000256" key="2">
    <source>
        <dbReference type="ARBA" id="ARBA00022741"/>
    </source>
</evidence>
<dbReference type="CDD" id="cd03219">
    <property type="entry name" value="ABC_Mj1267_LivG_branched"/>
    <property type="match status" value="1"/>
</dbReference>